<proteinExistence type="predicted"/>
<dbReference type="EMBL" id="GBRH01270060">
    <property type="protein sequence ID" value="JAD27835.1"/>
    <property type="molecule type" value="Transcribed_RNA"/>
</dbReference>
<protein>
    <submittedName>
        <fullName evidence="1">Uncharacterized protein</fullName>
    </submittedName>
</protein>
<name>A0A0A8YTC2_ARUDO</name>
<sequence length="161" mass="17407">MEGEVDLVYPRAPEPIDLVYGAEQLQPAQLAELETGSGSVGCESMKLDLELQHRPGAGDSRTAAPFGNSYLDLVARVAPQDFTQHTSGAGHWNSAGYPVLQSMDSSQVIDCDSYLYCPQTECSRSFVGQEYGVPVSRSLGTIEENSASGYFPDEDNGDHRL</sequence>
<reference evidence="1" key="1">
    <citation type="submission" date="2014-09" db="EMBL/GenBank/DDBJ databases">
        <authorList>
            <person name="Magalhaes I.L.F."/>
            <person name="Oliveira U."/>
            <person name="Santos F.R."/>
            <person name="Vidigal T.H.D.A."/>
            <person name="Brescovit A.D."/>
            <person name="Santos A.J."/>
        </authorList>
    </citation>
    <scope>NUCLEOTIDE SEQUENCE</scope>
    <source>
        <tissue evidence="1">Shoot tissue taken approximately 20 cm above the soil surface</tissue>
    </source>
</reference>
<reference evidence="1" key="2">
    <citation type="journal article" date="2015" name="Data Brief">
        <title>Shoot transcriptome of the giant reed, Arundo donax.</title>
        <authorList>
            <person name="Barrero R.A."/>
            <person name="Guerrero F.D."/>
            <person name="Moolhuijzen P."/>
            <person name="Goolsby J.A."/>
            <person name="Tidwell J."/>
            <person name="Bellgard S.E."/>
            <person name="Bellgard M.I."/>
        </authorList>
    </citation>
    <scope>NUCLEOTIDE SEQUENCE</scope>
    <source>
        <tissue evidence="1">Shoot tissue taken approximately 20 cm above the soil surface</tissue>
    </source>
</reference>
<dbReference type="AlphaFoldDB" id="A0A0A8YTC2"/>
<organism evidence="1">
    <name type="scientific">Arundo donax</name>
    <name type="common">Giant reed</name>
    <name type="synonym">Donax arundinaceus</name>
    <dbReference type="NCBI Taxonomy" id="35708"/>
    <lineage>
        <taxon>Eukaryota</taxon>
        <taxon>Viridiplantae</taxon>
        <taxon>Streptophyta</taxon>
        <taxon>Embryophyta</taxon>
        <taxon>Tracheophyta</taxon>
        <taxon>Spermatophyta</taxon>
        <taxon>Magnoliopsida</taxon>
        <taxon>Liliopsida</taxon>
        <taxon>Poales</taxon>
        <taxon>Poaceae</taxon>
        <taxon>PACMAD clade</taxon>
        <taxon>Arundinoideae</taxon>
        <taxon>Arundineae</taxon>
        <taxon>Arundo</taxon>
    </lineage>
</organism>
<evidence type="ECO:0000313" key="1">
    <source>
        <dbReference type="EMBL" id="JAD27835.1"/>
    </source>
</evidence>
<accession>A0A0A8YTC2</accession>